<comment type="caution">
    <text evidence="1">The sequence shown here is derived from an EMBL/GenBank/DDBJ whole genome shotgun (WGS) entry which is preliminary data.</text>
</comment>
<dbReference type="EMBL" id="LBJQ01000010">
    <property type="protein sequence ID" value="RXH36643.1"/>
    <property type="molecule type" value="Genomic_DNA"/>
</dbReference>
<sequence>MTAINCLVTSDAVHLFTDAGQADPASMRLQAISSKVALLPEYNAVFAANGMTFVEQLFRSVIAQSRFDDFDALVSAFPEVIKRAIESGTHYGMPAVWPNCEIILAGWSPRLDVPAAFVFASYDKFIEKRVKQFIRPSISGLAFDPQDIERSGFALMCKQRDTHFPVEDPNEGGFIKSKSMRRVVHGFCQHTVVTRDAISTRLLERWLDAPE</sequence>
<evidence type="ECO:0000313" key="2">
    <source>
        <dbReference type="Proteomes" id="UP000289546"/>
    </source>
</evidence>
<keyword evidence="2" id="KW-1185">Reference proteome</keyword>
<evidence type="ECO:0000313" key="1">
    <source>
        <dbReference type="EMBL" id="RXH36643.1"/>
    </source>
</evidence>
<organism evidence="1 2">
    <name type="scientific">Bradyrhizobium nanningense</name>
    <dbReference type="NCBI Taxonomy" id="1325118"/>
    <lineage>
        <taxon>Bacteria</taxon>
        <taxon>Pseudomonadati</taxon>
        <taxon>Pseudomonadota</taxon>
        <taxon>Alphaproteobacteria</taxon>
        <taxon>Hyphomicrobiales</taxon>
        <taxon>Nitrobacteraceae</taxon>
        <taxon>Bradyrhizobium</taxon>
    </lineage>
</organism>
<protein>
    <submittedName>
        <fullName evidence="1">Uncharacterized protein</fullName>
    </submittedName>
</protein>
<dbReference type="Proteomes" id="UP000289546">
    <property type="component" value="Unassembled WGS sequence"/>
</dbReference>
<name>A0A4Q0SCW5_9BRAD</name>
<gene>
    <name evidence="1" type="ORF">XH99_06665</name>
</gene>
<reference evidence="1 2" key="1">
    <citation type="submission" date="2015-04" db="EMBL/GenBank/DDBJ databases">
        <title>Comparative genomics of rhizobia nodulating Arachis hypogaea in China.</title>
        <authorList>
            <person name="Li Y."/>
        </authorList>
    </citation>
    <scope>NUCLEOTIDE SEQUENCE [LARGE SCALE GENOMIC DNA]</scope>
    <source>
        <strain evidence="1 2">CCBAU 51757</strain>
    </source>
</reference>
<dbReference type="RefSeq" id="WP_128917229.1">
    <property type="nucleotide sequence ID" value="NZ_LBJQ01000010.1"/>
</dbReference>
<dbReference type="AlphaFoldDB" id="A0A4Q0SCW5"/>
<proteinExistence type="predicted"/>
<accession>A0A4Q0SCW5</accession>